<dbReference type="AlphaFoldDB" id="A6DTY4"/>
<evidence type="ECO:0000313" key="2">
    <source>
        <dbReference type="Proteomes" id="UP000004947"/>
    </source>
</evidence>
<sequence>MKTLKKAFWFILNSLFFSQHSIKEIQDEKLKENKKKKLKENKE</sequence>
<comment type="caution">
    <text evidence="1">The sequence shown here is derived from an EMBL/GenBank/DDBJ whole genome shotgun (WGS) entry which is preliminary data.</text>
</comment>
<proteinExistence type="predicted"/>
<accession>A6DTY4</accession>
<gene>
    <name evidence="1" type="ORF">LNTAR_04191</name>
</gene>
<keyword evidence="2" id="KW-1185">Reference proteome</keyword>
<dbReference type="EMBL" id="ABCK01000043">
    <property type="protein sequence ID" value="EDM24900.1"/>
    <property type="molecule type" value="Genomic_DNA"/>
</dbReference>
<organism evidence="1 2">
    <name type="scientific">Lentisphaera araneosa HTCC2155</name>
    <dbReference type="NCBI Taxonomy" id="313628"/>
    <lineage>
        <taxon>Bacteria</taxon>
        <taxon>Pseudomonadati</taxon>
        <taxon>Lentisphaerota</taxon>
        <taxon>Lentisphaeria</taxon>
        <taxon>Lentisphaerales</taxon>
        <taxon>Lentisphaeraceae</taxon>
        <taxon>Lentisphaera</taxon>
    </lineage>
</organism>
<name>A6DTY4_9BACT</name>
<dbReference type="Proteomes" id="UP000004947">
    <property type="component" value="Unassembled WGS sequence"/>
</dbReference>
<reference evidence="1 2" key="1">
    <citation type="journal article" date="2010" name="J. Bacteriol.">
        <title>Genome sequence of Lentisphaera araneosa HTCC2155T, the type species of the order Lentisphaerales in the phylum Lentisphaerae.</title>
        <authorList>
            <person name="Thrash J.C."/>
            <person name="Cho J.C."/>
            <person name="Vergin K.L."/>
            <person name="Morris R.M."/>
            <person name="Giovannoni S.J."/>
        </authorList>
    </citation>
    <scope>NUCLEOTIDE SEQUENCE [LARGE SCALE GENOMIC DNA]</scope>
    <source>
        <strain evidence="1 2">HTCC2155</strain>
    </source>
</reference>
<dbReference type="RefSeq" id="WP_007281273.1">
    <property type="nucleotide sequence ID" value="NZ_ABCK01000043.1"/>
</dbReference>
<evidence type="ECO:0000313" key="1">
    <source>
        <dbReference type="EMBL" id="EDM24900.1"/>
    </source>
</evidence>
<protein>
    <submittedName>
        <fullName evidence="1">Uncharacterized protein</fullName>
    </submittedName>
</protein>